<dbReference type="EMBL" id="CP062938">
    <property type="protein sequence ID" value="QOL31547.1"/>
    <property type="molecule type" value="Genomic_DNA"/>
</dbReference>
<sequence length="199" mass="23325">MRAHDRTGAYNRRLEDTGPPPEASHTRGNDVLSRHQIRTLVHHHGHDILAHERMQIQRDCYQHGIVTTYAHSIRVACLAVYFADRLRLWHRVDLRSLIRAALLHDYFLYDWHRWDNGEHRLHGFTHGGRALANAMEDFELNHIECDSIANHMFPLTPRPPRYIEGYLVTMADKISATHETVSLERFRKAELTATRKDVR</sequence>
<dbReference type="Proteomes" id="UP000593943">
    <property type="component" value="Chromosome"/>
</dbReference>
<dbReference type="InterPro" id="IPR003607">
    <property type="entry name" value="HD/PDEase_dom"/>
</dbReference>
<accession>A0A7L9SN48</accession>
<evidence type="ECO:0000313" key="3">
    <source>
        <dbReference type="EMBL" id="QOL31547.1"/>
    </source>
</evidence>
<dbReference type="InterPro" id="IPR006674">
    <property type="entry name" value="HD_domain"/>
</dbReference>
<dbReference type="AlphaFoldDB" id="A0A7L9SN48"/>
<evidence type="ECO:0000313" key="4">
    <source>
        <dbReference type="Proteomes" id="UP000593943"/>
    </source>
</evidence>
<feature type="domain" description="HD/PDEase" evidence="2">
    <location>
        <begin position="64"/>
        <end position="186"/>
    </location>
</feature>
<dbReference type="CDD" id="cd00077">
    <property type="entry name" value="HDc"/>
    <property type="match status" value="1"/>
</dbReference>
<evidence type="ECO:0000256" key="1">
    <source>
        <dbReference type="SAM" id="MobiDB-lite"/>
    </source>
</evidence>
<protein>
    <submittedName>
        <fullName evidence="3">HD domain-containing protein</fullName>
    </submittedName>
</protein>
<dbReference type="Gene3D" id="1.10.3210.10">
    <property type="entry name" value="Hypothetical protein af1432"/>
    <property type="match status" value="1"/>
</dbReference>
<organism evidence="3 4">
    <name type="scientific">Bifidobacterium eulemuris</name>
    <dbReference type="NCBI Taxonomy" id="1765219"/>
    <lineage>
        <taxon>Bacteria</taxon>
        <taxon>Bacillati</taxon>
        <taxon>Actinomycetota</taxon>
        <taxon>Actinomycetes</taxon>
        <taxon>Bifidobacteriales</taxon>
        <taxon>Bifidobacteriaceae</taxon>
        <taxon>Bifidobacterium</taxon>
    </lineage>
</organism>
<gene>
    <name evidence="3" type="ORF">BE0216_03030</name>
</gene>
<feature type="region of interest" description="Disordered" evidence="1">
    <location>
        <begin position="1"/>
        <end position="29"/>
    </location>
</feature>
<evidence type="ECO:0000259" key="2">
    <source>
        <dbReference type="SMART" id="SM00471"/>
    </source>
</evidence>
<dbReference type="KEGG" id="beu:BE0216_03030"/>
<dbReference type="SUPFAM" id="SSF109604">
    <property type="entry name" value="HD-domain/PDEase-like"/>
    <property type="match status" value="1"/>
</dbReference>
<dbReference type="Pfam" id="PF01966">
    <property type="entry name" value="HD"/>
    <property type="match status" value="1"/>
</dbReference>
<proteinExistence type="predicted"/>
<reference evidence="3 4" key="1">
    <citation type="submission" date="2020-10" db="EMBL/GenBank/DDBJ databases">
        <title>Genome sequencing of Bifidobacterium eulemuris_DSMZ_100216.</title>
        <authorList>
            <person name="Kim J."/>
        </authorList>
    </citation>
    <scope>NUCLEOTIDE SEQUENCE [LARGE SCALE GENOMIC DNA]</scope>
    <source>
        <strain evidence="3 4">DSM 100216</strain>
    </source>
</reference>
<feature type="compositionally biased region" description="Basic and acidic residues" evidence="1">
    <location>
        <begin position="1"/>
        <end position="16"/>
    </location>
</feature>
<dbReference type="SMART" id="SM00471">
    <property type="entry name" value="HDc"/>
    <property type="match status" value="1"/>
</dbReference>
<keyword evidence="4" id="KW-1185">Reference proteome</keyword>
<name>A0A7L9SN48_9BIFI</name>